<dbReference type="GO" id="GO:1990481">
    <property type="term" value="P:mRNA pseudouridine synthesis"/>
    <property type="evidence" value="ECO:0007669"/>
    <property type="project" value="TreeGrafter"/>
</dbReference>
<evidence type="ECO:0000256" key="5">
    <source>
        <dbReference type="HAMAP-Rule" id="MF_01080"/>
    </source>
</evidence>
<proteinExistence type="inferred from homology"/>
<comment type="caution">
    <text evidence="8">The sequence shown here is derived from an EMBL/GenBank/DDBJ whole genome shotgun (WGS) entry which is preliminary data.</text>
</comment>
<dbReference type="Gene3D" id="3.30.2350.10">
    <property type="entry name" value="Pseudouridine synthase"/>
    <property type="match status" value="1"/>
</dbReference>
<evidence type="ECO:0000313" key="8">
    <source>
        <dbReference type="EMBL" id="TKW61939.1"/>
    </source>
</evidence>
<evidence type="ECO:0000256" key="3">
    <source>
        <dbReference type="ARBA" id="ARBA00022694"/>
    </source>
</evidence>
<evidence type="ECO:0000259" key="6">
    <source>
        <dbReference type="Pfam" id="PF01509"/>
    </source>
</evidence>
<dbReference type="SUPFAM" id="SSF55120">
    <property type="entry name" value="Pseudouridine synthase"/>
    <property type="match status" value="1"/>
</dbReference>
<feature type="domain" description="Pseudouridine synthase II N-terminal" evidence="6">
    <location>
        <begin position="47"/>
        <end position="187"/>
    </location>
</feature>
<comment type="function">
    <text evidence="5">Responsible for synthesis of pseudouridine from uracil-55 in the psi GC loop of transfer RNAs.</text>
</comment>
<dbReference type="Pfam" id="PF16198">
    <property type="entry name" value="TruB_C_2"/>
    <property type="match status" value="1"/>
</dbReference>
<dbReference type="InterPro" id="IPR032819">
    <property type="entry name" value="TruB_C"/>
</dbReference>
<dbReference type="CDD" id="cd02573">
    <property type="entry name" value="PseudoU_synth_EcTruB"/>
    <property type="match status" value="1"/>
</dbReference>
<evidence type="ECO:0000259" key="7">
    <source>
        <dbReference type="Pfam" id="PF16198"/>
    </source>
</evidence>
<dbReference type="PANTHER" id="PTHR13767:SF2">
    <property type="entry name" value="PSEUDOURIDYLATE SYNTHASE TRUB1"/>
    <property type="match status" value="1"/>
</dbReference>
<dbReference type="EC" id="5.4.99.25" evidence="5"/>
<dbReference type="HAMAP" id="MF_01080">
    <property type="entry name" value="TruB_bact"/>
    <property type="match status" value="1"/>
</dbReference>
<keyword evidence="4 5" id="KW-0413">Isomerase</keyword>
<keyword evidence="3 5" id="KW-0819">tRNA processing</keyword>
<protein>
    <recommendedName>
        <fullName evidence="5">tRNA pseudouridine synthase B</fullName>
        <ecNumber evidence="5">5.4.99.25</ecNumber>
    </recommendedName>
    <alternativeName>
        <fullName evidence="5">tRNA pseudouridine(55) synthase</fullName>
        <shortName evidence="5">Psi55 synthase</shortName>
    </alternativeName>
    <alternativeName>
        <fullName evidence="5">tRNA pseudouridylate synthase</fullName>
    </alternativeName>
    <alternativeName>
        <fullName evidence="5">tRNA-uridine isomerase</fullName>
    </alternativeName>
</protein>
<gene>
    <name evidence="5 8" type="primary">truB</name>
    <name evidence="8" type="ORF">DI628_04775</name>
</gene>
<evidence type="ECO:0000313" key="9">
    <source>
        <dbReference type="Proteomes" id="UP000320948"/>
    </source>
</evidence>
<name>A0A6N4RF64_BLAVI</name>
<feature type="domain" description="tRNA pseudouridylate synthase B C-terminal" evidence="7">
    <location>
        <begin position="188"/>
        <end position="245"/>
    </location>
</feature>
<dbReference type="AlphaFoldDB" id="A0A6N4RF64"/>
<dbReference type="Proteomes" id="UP000320948">
    <property type="component" value="Unassembled WGS sequence"/>
</dbReference>
<dbReference type="PANTHER" id="PTHR13767">
    <property type="entry name" value="TRNA-PSEUDOURIDINE SYNTHASE"/>
    <property type="match status" value="1"/>
</dbReference>
<dbReference type="Pfam" id="PF01509">
    <property type="entry name" value="TruB_N"/>
    <property type="match status" value="1"/>
</dbReference>
<dbReference type="GO" id="GO:0160148">
    <property type="term" value="F:tRNA pseudouridine(55) synthase activity"/>
    <property type="evidence" value="ECO:0007669"/>
    <property type="project" value="UniProtKB-EC"/>
</dbReference>
<evidence type="ECO:0000256" key="2">
    <source>
        <dbReference type="ARBA" id="ARBA00005642"/>
    </source>
</evidence>
<feature type="active site" description="Nucleophile" evidence="5">
    <location>
        <position position="55"/>
    </location>
</feature>
<evidence type="ECO:0000256" key="1">
    <source>
        <dbReference type="ARBA" id="ARBA00000385"/>
    </source>
</evidence>
<dbReference type="NCBIfam" id="TIGR00431">
    <property type="entry name" value="TruB"/>
    <property type="match status" value="1"/>
</dbReference>
<reference evidence="8 9" key="1">
    <citation type="journal article" date="2017" name="Nat. Commun.">
        <title>In situ click chemistry generation of cyclooxygenase-2 inhibitors.</title>
        <authorList>
            <person name="Bhardwaj A."/>
            <person name="Kaur J."/>
            <person name="Wuest M."/>
            <person name="Wuest F."/>
        </authorList>
    </citation>
    <scope>NUCLEOTIDE SEQUENCE [LARGE SCALE GENOMIC DNA]</scope>
    <source>
        <strain evidence="8">S2_018_000_R2_106</strain>
    </source>
</reference>
<comment type="similarity">
    <text evidence="2 5">Belongs to the pseudouridine synthase TruB family. Type 1 subfamily.</text>
</comment>
<comment type="catalytic activity">
    <reaction evidence="1 5">
        <text>uridine(55) in tRNA = pseudouridine(55) in tRNA</text>
        <dbReference type="Rhea" id="RHEA:42532"/>
        <dbReference type="Rhea" id="RHEA-COMP:10101"/>
        <dbReference type="Rhea" id="RHEA-COMP:10102"/>
        <dbReference type="ChEBI" id="CHEBI:65314"/>
        <dbReference type="ChEBI" id="CHEBI:65315"/>
        <dbReference type="EC" id="5.4.99.25"/>
    </reaction>
</comment>
<dbReference type="EMBL" id="VAFM01000001">
    <property type="protein sequence ID" value="TKW61939.1"/>
    <property type="molecule type" value="Genomic_DNA"/>
</dbReference>
<dbReference type="InterPro" id="IPR020103">
    <property type="entry name" value="PsdUridine_synth_cat_dom_sf"/>
</dbReference>
<organism evidence="8 9">
    <name type="scientific">Blastochloris viridis</name>
    <name type="common">Rhodopseudomonas viridis</name>
    <dbReference type="NCBI Taxonomy" id="1079"/>
    <lineage>
        <taxon>Bacteria</taxon>
        <taxon>Pseudomonadati</taxon>
        <taxon>Pseudomonadota</taxon>
        <taxon>Alphaproteobacteria</taxon>
        <taxon>Hyphomicrobiales</taxon>
        <taxon>Blastochloridaceae</taxon>
        <taxon>Blastochloris</taxon>
    </lineage>
</organism>
<dbReference type="InterPro" id="IPR002501">
    <property type="entry name" value="PsdUridine_synth_N"/>
</dbReference>
<accession>A0A6N4RF64</accession>
<evidence type="ECO:0000256" key="4">
    <source>
        <dbReference type="ARBA" id="ARBA00023235"/>
    </source>
</evidence>
<dbReference type="GO" id="GO:0003723">
    <property type="term" value="F:RNA binding"/>
    <property type="evidence" value="ECO:0007669"/>
    <property type="project" value="InterPro"/>
</dbReference>
<sequence length="250" mass="26944">MPQLPQPATTVHGFYVVYKPVGPSSAGITNRLKWLLKKECGQPKGVKIGHGGTLDPLADGLLPIGVGKATKQLQALLEGPKTYTFTLKFGSQTTTDDTEGEVVARSDIRPTEAELSAILPQFTGDISQQPPIFSALKIDGQRAYKLAREGAEVQLEPRRITIHNLKVLTFSPESALLEAEVSKGTYIRALARDIALALGTVGYVTTLTRIKHGPFGAEQAVTYEMLDKALQSGDTHSYLLPLAVPPEQAD</sequence>
<dbReference type="GO" id="GO:0031119">
    <property type="term" value="P:tRNA pseudouridine synthesis"/>
    <property type="evidence" value="ECO:0007669"/>
    <property type="project" value="UniProtKB-UniRule"/>
</dbReference>
<dbReference type="InterPro" id="IPR014780">
    <property type="entry name" value="tRNA_psdUridine_synth_TruB"/>
</dbReference>